<reference evidence="1 2" key="1">
    <citation type="submission" date="2019-02" db="EMBL/GenBank/DDBJ databases">
        <title>Deep-cultivation of Planctomycetes and their phenomic and genomic characterization uncovers novel biology.</title>
        <authorList>
            <person name="Wiegand S."/>
            <person name="Jogler M."/>
            <person name="Boedeker C."/>
            <person name="Pinto D."/>
            <person name="Vollmers J."/>
            <person name="Rivas-Marin E."/>
            <person name="Kohn T."/>
            <person name="Peeters S.H."/>
            <person name="Heuer A."/>
            <person name="Rast P."/>
            <person name="Oberbeckmann S."/>
            <person name="Bunk B."/>
            <person name="Jeske O."/>
            <person name="Meyerdierks A."/>
            <person name="Storesund J.E."/>
            <person name="Kallscheuer N."/>
            <person name="Luecker S."/>
            <person name="Lage O.M."/>
            <person name="Pohl T."/>
            <person name="Merkel B.J."/>
            <person name="Hornburger P."/>
            <person name="Mueller R.-W."/>
            <person name="Bruemmer F."/>
            <person name="Labrenz M."/>
            <person name="Spormann A.M."/>
            <person name="Op den Camp H."/>
            <person name="Overmann J."/>
            <person name="Amann R."/>
            <person name="Jetten M.S.M."/>
            <person name="Mascher T."/>
            <person name="Medema M.H."/>
            <person name="Devos D.P."/>
            <person name="Kaster A.-K."/>
            <person name="Ovreas L."/>
            <person name="Rohde M."/>
            <person name="Galperin M.Y."/>
            <person name="Jogler C."/>
        </authorList>
    </citation>
    <scope>NUCLEOTIDE SEQUENCE [LARGE SCALE GENOMIC DNA]</scope>
    <source>
        <strain evidence="1 2">HG66A1</strain>
    </source>
</reference>
<dbReference type="Proteomes" id="UP000320421">
    <property type="component" value="Chromosome"/>
</dbReference>
<proteinExistence type="predicted"/>
<dbReference type="PROSITE" id="PS51257">
    <property type="entry name" value="PROKAR_LIPOPROTEIN"/>
    <property type="match status" value="1"/>
</dbReference>
<protein>
    <recommendedName>
        <fullName evidence="3">RND transporter</fullName>
    </recommendedName>
</protein>
<accession>A0A517PVS1</accession>
<dbReference type="RefSeq" id="WP_197996799.1">
    <property type="nucleotide sequence ID" value="NZ_CP036266.1"/>
</dbReference>
<evidence type="ECO:0008006" key="3">
    <source>
        <dbReference type="Google" id="ProtNLM"/>
    </source>
</evidence>
<keyword evidence="2" id="KW-1185">Reference proteome</keyword>
<gene>
    <name evidence="1" type="ORF">HG66A1_52900</name>
</gene>
<dbReference type="EMBL" id="CP036266">
    <property type="protein sequence ID" value="QDT23470.1"/>
    <property type="molecule type" value="Genomic_DNA"/>
</dbReference>
<dbReference type="AlphaFoldDB" id="A0A517PVS1"/>
<evidence type="ECO:0000313" key="1">
    <source>
        <dbReference type="EMBL" id="QDT23470.1"/>
    </source>
</evidence>
<name>A0A517PVS1_9PLAN</name>
<evidence type="ECO:0000313" key="2">
    <source>
        <dbReference type="Proteomes" id="UP000320421"/>
    </source>
</evidence>
<sequence>MKWMFRTRSLWIGLTTMFALLSLSVVMLSGCGKGEAMKKDPAGAAAVTNIDHSHGGWWCVEHGVPEEECAQCDKSLVAKFKEAGDWCEEHDRPESQCFICSPARVHKFVARYEAKTGHKPPKPEE</sequence>
<organism evidence="1 2">
    <name type="scientific">Gimesia chilikensis</name>
    <dbReference type="NCBI Taxonomy" id="2605989"/>
    <lineage>
        <taxon>Bacteria</taxon>
        <taxon>Pseudomonadati</taxon>
        <taxon>Planctomycetota</taxon>
        <taxon>Planctomycetia</taxon>
        <taxon>Planctomycetales</taxon>
        <taxon>Planctomycetaceae</taxon>
        <taxon>Gimesia</taxon>
    </lineage>
</organism>